<evidence type="ECO:0000313" key="8">
    <source>
        <dbReference type="EMBL" id="SHG08092.1"/>
    </source>
</evidence>
<dbReference type="EMBL" id="FQVF01000015">
    <property type="protein sequence ID" value="SHG08092.1"/>
    <property type="molecule type" value="Genomic_DNA"/>
</dbReference>
<feature type="domain" description="Flavodoxin-like fold" evidence="7">
    <location>
        <begin position="3"/>
        <end position="209"/>
    </location>
</feature>
<reference evidence="9" key="1">
    <citation type="submission" date="2016-11" db="EMBL/GenBank/DDBJ databases">
        <authorList>
            <person name="Varghese N."/>
            <person name="Submissions S."/>
        </authorList>
    </citation>
    <scope>NUCLEOTIDE SEQUENCE [LARGE SCALE GENOMIC DNA]</scope>
    <source>
        <strain evidence="9">DSM 16579</strain>
    </source>
</reference>
<dbReference type="GO" id="GO:0016652">
    <property type="term" value="F:oxidoreductase activity, acting on NAD(P)H as acceptor"/>
    <property type="evidence" value="ECO:0007669"/>
    <property type="project" value="UniProtKB-UniRule"/>
</dbReference>
<dbReference type="Pfam" id="PF02525">
    <property type="entry name" value="Flavodoxin_2"/>
    <property type="match status" value="1"/>
</dbReference>
<organism evidence="8 9">
    <name type="scientific">Marinomonas polaris DSM 16579</name>
    <dbReference type="NCBI Taxonomy" id="1122206"/>
    <lineage>
        <taxon>Bacteria</taxon>
        <taxon>Pseudomonadati</taxon>
        <taxon>Pseudomonadota</taxon>
        <taxon>Gammaproteobacteria</taxon>
        <taxon>Oceanospirillales</taxon>
        <taxon>Oceanospirillaceae</taxon>
        <taxon>Marinomonas</taxon>
    </lineage>
</organism>
<comment type="caution">
    <text evidence="6">Lacks conserved residue(s) required for the propagation of feature annotation.</text>
</comment>
<comment type="catalytic activity">
    <reaction evidence="5">
        <text>N,N-dimethyl-1,4-phenylenediamine + anthranilate + 2 NAD(+) = 2-(4-dimethylaminophenyl)diazenylbenzoate + 2 NADH + 2 H(+)</text>
        <dbReference type="Rhea" id="RHEA:55872"/>
        <dbReference type="ChEBI" id="CHEBI:15378"/>
        <dbReference type="ChEBI" id="CHEBI:15783"/>
        <dbReference type="ChEBI" id="CHEBI:16567"/>
        <dbReference type="ChEBI" id="CHEBI:57540"/>
        <dbReference type="ChEBI" id="CHEBI:57945"/>
        <dbReference type="ChEBI" id="CHEBI:71579"/>
        <dbReference type="EC" id="1.7.1.17"/>
    </reaction>
    <physiologicalReaction direction="right-to-left" evidence="5">
        <dbReference type="Rhea" id="RHEA:55874"/>
    </physiologicalReaction>
</comment>
<dbReference type="GO" id="GO:0009055">
    <property type="term" value="F:electron transfer activity"/>
    <property type="evidence" value="ECO:0007669"/>
    <property type="project" value="UniProtKB-UniRule"/>
</dbReference>
<dbReference type="GO" id="GO:0016655">
    <property type="term" value="F:oxidoreductase activity, acting on NAD(P)H, quinone or similar compound as acceptor"/>
    <property type="evidence" value="ECO:0007669"/>
    <property type="project" value="InterPro"/>
</dbReference>
<evidence type="ECO:0000256" key="5">
    <source>
        <dbReference type="ARBA" id="ARBA00048542"/>
    </source>
</evidence>
<comment type="function">
    <text evidence="6">Also exhibits azoreductase activity. Catalyzes the reductive cleavage of the azo bond in aromatic azo compounds to the corresponding amines.</text>
</comment>
<dbReference type="HAMAP" id="MF_01216">
    <property type="entry name" value="Azoreductase_type1"/>
    <property type="match status" value="1"/>
</dbReference>
<dbReference type="InterPro" id="IPR003680">
    <property type="entry name" value="Flavodoxin_fold"/>
</dbReference>
<dbReference type="SUPFAM" id="SSF52218">
    <property type="entry name" value="Flavoproteins"/>
    <property type="match status" value="1"/>
</dbReference>
<evidence type="ECO:0000313" key="9">
    <source>
        <dbReference type="Proteomes" id="UP000184517"/>
    </source>
</evidence>
<dbReference type="OrthoDB" id="9787136at2"/>
<dbReference type="InterPro" id="IPR050104">
    <property type="entry name" value="FMN-dep_NADH:Q_OxRdtase_AzoR1"/>
</dbReference>
<dbReference type="EC" id="1.7.1.17" evidence="6"/>
<gene>
    <name evidence="6" type="primary">azoR</name>
    <name evidence="8" type="ORF">SAMN02745753_03236</name>
</gene>
<evidence type="ECO:0000256" key="4">
    <source>
        <dbReference type="ARBA" id="ARBA00023027"/>
    </source>
</evidence>
<comment type="function">
    <text evidence="6">Quinone reductase that provides resistance to thiol-specific stress caused by electrophilic quinones.</text>
</comment>
<accession>A0A1M5GXC3</accession>
<dbReference type="AlphaFoldDB" id="A0A1M5GXC3"/>
<dbReference type="Gene3D" id="3.40.50.360">
    <property type="match status" value="1"/>
</dbReference>
<keyword evidence="9" id="KW-1185">Reference proteome</keyword>
<evidence type="ECO:0000256" key="2">
    <source>
        <dbReference type="ARBA" id="ARBA00022643"/>
    </source>
</evidence>
<proteinExistence type="inferred from homology"/>
<keyword evidence="2 6" id="KW-0288">FMN</keyword>
<keyword evidence="1 6" id="KW-0285">Flavoprotein</keyword>
<dbReference type="EC" id="1.6.5.-" evidence="6"/>
<dbReference type="PANTHER" id="PTHR43741:SF4">
    <property type="entry name" value="FMN-DEPENDENT NADH:QUINONE OXIDOREDUCTASE"/>
    <property type="match status" value="1"/>
</dbReference>
<comment type="subunit">
    <text evidence="6">Homodimer.</text>
</comment>
<comment type="catalytic activity">
    <reaction evidence="6">
        <text>2 a quinone + NADH + H(+) = 2 a 1,4-benzosemiquinone + NAD(+)</text>
        <dbReference type="Rhea" id="RHEA:65952"/>
        <dbReference type="ChEBI" id="CHEBI:15378"/>
        <dbReference type="ChEBI" id="CHEBI:57540"/>
        <dbReference type="ChEBI" id="CHEBI:57945"/>
        <dbReference type="ChEBI" id="CHEBI:132124"/>
        <dbReference type="ChEBI" id="CHEBI:134225"/>
    </reaction>
</comment>
<evidence type="ECO:0000256" key="1">
    <source>
        <dbReference type="ARBA" id="ARBA00022630"/>
    </source>
</evidence>
<dbReference type="RefSeq" id="WP_072840705.1">
    <property type="nucleotide sequence ID" value="NZ_FQVF01000015.1"/>
</dbReference>
<keyword evidence="3 6" id="KW-0560">Oxidoreductase</keyword>
<evidence type="ECO:0000256" key="3">
    <source>
        <dbReference type="ARBA" id="ARBA00023002"/>
    </source>
</evidence>
<dbReference type="InterPro" id="IPR023048">
    <property type="entry name" value="NADH:quinone_OxRdtase_FMN_depd"/>
</dbReference>
<dbReference type="Proteomes" id="UP000184517">
    <property type="component" value="Unassembled WGS sequence"/>
</dbReference>
<dbReference type="PANTHER" id="PTHR43741">
    <property type="entry name" value="FMN-DEPENDENT NADH-AZOREDUCTASE 1"/>
    <property type="match status" value="1"/>
</dbReference>
<keyword evidence="4 6" id="KW-0520">NAD</keyword>
<evidence type="ECO:0000256" key="6">
    <source>
        <dbReference type="HAMAP-Rule" id="MF_01216"/>
    </source>
</evidence>
<comment type="similarity">
    <text evidence="6">Belongs to the azoreductase type 1 family.</text>
</comment>
<dbReference type="GO" id="GO:0010181">
    <property type="term" value="F:FMN binding"/>
    <property type="evidence" value="ECO:0007669"/>
    <property type="project" value="UniProtKB-UniRule"/>
</dbReference>
<comment type="cofactor">
    <cofactor evidence="6">
        <name>FMN</name>
        <dbReference type="ChEBI" id="CHEBI:58210"/>
    </cofactor>
    <text evidence="6">Binds 1 FMN per subunit.</text>
</comment>
<feature type="binding site" evidence="6">
    <location>
        <begin position="23"/>
        <end position="25"/>
    </location>
    <ligand>
        <name>FMN</name>
        <dbReference type="ChEBI" id="CHEBI:58210"/>
    </ligand>
</feature>
<evidence type="ECO:0000259" key="7">
    <source>
        <dbReference type="Pfam" id="PF02525"/>
    </source>
</evidence>
<protein>
    <recommendedName>
        <fullName evidence="6">FMN dependent NADH:quinone oxidoreductase</fullName>
        <ecNumber evidence="6">1.6.5.-</ecNumber>
    </recommendedName>
    <alternativeName>
        <fullName evidence="6">Azo-dye reductase</fullName>
    </alternativeName>
    <alternativeName>
        <fullName evidence="6">FMN-dependent NADH-azo compound oxidoreductase</fullName>
    </alternativeName>
    <alternativeName>
        <fullName evidence="6">FMN-dependent NADH-azoreductase</fullName>
        <ecNumber evidence="6">1.7.1.17</ecNumber>
    </alternativeName>
</protein>
<name>A0A1M5GXC3_9GAMM</name>
<feature type="binding site" evidence="6">
    <location>
        <position position="10"/>
    </location>
    <ligand>
        <name>FMN</name>
        <dbReference type="ChEBI" id="CHEBI:58210"/>
    </ligand>
</feature>
<sequence length="219" mass="24489">MKTILHIDSSVRHTDNSTQSYNSISKSFGRCFIDTWLNKNHQDEVVYRDLGLNPPTFICQGWIAAAFAPEQKRSTAQKLALAESDTYFDEVSNADVIVITAPMYNYGMPAVLKAWFDQILRVNKTFTFDLARGDFPIEPILSGKTLVLLTSSGEFGFGAGGVREQMNHLGPHIKELAKYLGVDKFYEIGSEYQEFADDRHALSAEKAKQDIVALVNQLG</sequence>
<dbReference type="InterPro" id="IPR029039">
    <property type="entry name" value="Flavoprotein-like_sf"/>
</dbReference>